<sequence>MPTTRRSIADEDRADISAQALLERIENPNKTLSATIKSIRREEETSRVASSKFELEHHRKRSLKPPQKPKPKRRTQKPLGAEEAEKLAKAAANSYKKDVDVFSLVEGIENSENSQ</sequence>
<gene>
    <name evidence="1" type="ORF">QAD02_020338</name>
</gene>
<protein>
    <submittedName>
        <fullName evidence="1">Uncharacterized protein</fullName>
    </submittedName>
</protein>
<keyword evidence="2" id="KW-1185">Reference proteome</keyword>
<name>A0ACC2PM33_9HYME</name>
<reference evidence="1" key="1">
    <citation type="submission" date="2023-04" db="EMBL/GenBank/DDBJ databases">
        <title>A chromosome-level genome assembly of the parasitoid wasp Eretmocerus hayati.</title>
        <authorList>
            <person name="Zhong Y."/>
            <person name="Liu S."/>
            <person name="Liu Y."/>
        </authorList>
    </citation>
    <scope>NUCLEOTIDE SEQUENCE</scope>
    <source>
        <strain evidence="1">ZJU_SS_LIU_2023</strain>
    </source>
</reference>
<accession>A0ACC2PM33</accession>
<proteinExistence type="predicted"/>
<evidence type="ECO:0000313" key="2">
    <source>
        <dbReference type="Proteomes" id="UP001239111"/>
    </source>
</evidence>
<dbReference type="Proteomes" id="UP001239111">
    <property type="component" value="Chromosome 1"/>
</dbReference>
<comment type="caution">
    <text evidence="1">The sequence shown here is derived from an EMBL/GenBank/DDBJ whole genome shotgun (WGS) entry which is preliminary data.</text>
</comment>
<organism evidence="1 2">
    <name type="scientific">Eretmocerus hayati</name>
    <dbReference type="NCBI Taxonomy" id="131215"/>
    <lineage>
        <taxon>Eukaryota</taxon>
        <taxon>Metazoa</taxon>
        <taxon>Ecdysozoa</taxon>
        <taxon>Arthropoda</taxon>
        <taxon>Hexapoda</taxon>
        <taxon>Insecta</taxon>
        <taxon>Pterygota</taxon>
        <taxon>Neoptera</taxon>
        <taxon>Endopterygota</taxon>
        <taxon>Hymenoptera</taxon>
        <taxon>Apocrita</taxon>
        <taxon>Proctotrupomorpha</taxon>
        <taxon>Chalcidoidea</taxon>
        <taxon>Aphelinidae</taxon>
        <taxon>Aphelininae</taxon>
        <taxon>Eretmocerus</taxon>
    </lineage>
</organism>
<evidence type="ECO:0000313" key="1">
    <source>
        <dbReference type="EMBL" id="KAJ8684546.1"/>
    </source>
</evidence>
<dbReference type="EMBL" id="CM056741">
    <property type="protein sequence ID" value="KAJ8684546.1"/>
    <property type="molecule type" value="Genomic_DNA"/>
</dbReference>